<dbReference type="Proteomes" id="UP000248012">
    <property type="component" value="Unassembled WGS sequence"/>
</dbReference>
<reference evidence="2 3" key="1">
    <citation type="submission" date="2018-05" db="EMBL/GenBank/DDBJ databases">
        <title>Oceanovita maritima gen. nov., sp. nov., a marine bacterium in the family Rhodobacteraceae isolated from surface seawater of Lundu port Xiamen, China.</title>
        <authorList>
            <person name="Hetharua B.H."/>
            <person name="Min D."/>
            <person name="Liao H."/>
            <person name="Tian Y."/>
        </authorList>
    </citation>
    <scope>NUCLEOTIDE SEQUENCE [LARGE SCALE GENOMIC DNA]</scope>
    <source>
        <strain evidence="2 3">FSX-11</strain>
    </source>
</reference>
<dbReference type="RefSeq" id="WP_110795265.1">
    <property type="nucleotide sequence ID" value="NZ_KZ826482.1"/>
</dbReference>
<evidence type="ECO:0000313" key="2">
    <source>
        <dbReference type="EMBL" id="PYC48531.1"/>
    </source>
</evidence>
<dbReference type="AlphaFoldDB" id="A0A2V4MP74"/>
<evidence type="ECO:0000313" key="3">
    <source>
        <dbReference type="Proteomes" id="UP000248012"/>
    </source>
</evidence>
<dbReference type="OrthoDB" id="7659281at2"/>
<sequence>MKYVTIASALCCAVALSGCASPFKKNRTVFDGWSYKSKLDVSKDDPAQLTVSVAVTAETLAGGREAVRHRANTHCIKQYGRSDVAWEMSPDDENPNIVDGMLVVKGRCLGW</sequence>
<feature type="chain" id="PRO_5016178340" description="Lipoprotein" evidence="1">
    <location>
        <begin position="21"/>
        <end position="111"/>
    </location>
</feature>
<evidence type="ECO:0000256" key="1">
    <source>
        <dbReference type="SAM" id="SignalP"/>
    </source>
</evidence>
<gene>
    <name evidence="2" type="ORF">DI396_06070</name>
</gene>
<dbReference type="EMBL" id="QFVT01000003">
    <property type="protein sequence ID" value="PYC48531.1"/>
    <property type="molecule type" value="Genomic_DNA"/>
</dbReference>
<name>A0A2V4MP74_9RHOB</name>
<proteinExistence type="predicted"/>
<feature type="signal peptide" evidence="1">
    <location>
        <begin position="1"/>
        <end position="20"/>
    </location>
</feature>
<keyword evidence="1" id="KW-0732">Signal</keyword>
<comment type="caution">
    <text evidence="2">The sequence shown here is derived from an EMBL/GenBank/DDBJ whole genome shotgun (WGS) entry which is preliminary data.</text>
</comment>
<protein>
    <recommendedName>
        <fullName evidence="4">Lipoprotein</fullName>
    </recommendedName>
</protein>
<organism evidence="2 3">
    <name type="scientific">Litorivita pollutaquae</name>
    <dbReference type="NCBI Taxonomy" id="2200892"/>
    <lineage>
        <taxon>Bacteria</taxon>
        <taxon>Pseudomonadati</taxon>
        <taxon>Pseudomonadota</taxon>
        <taxon>Alphaproteobacteria</taxon>
        <taxon>Rhodobacterales</taxon>
        <taxon>Paracoccaceae</taxon>
        <taxon>Litorivita</taxon>
    </lineage>
</organism>
<evidence type="ECO:0008006" key="4">
    <source>
        <dbReference type="Google" id="ProtNLM"/>
    </source>
</evidence>
<keyword evidence="3" id="KW-1185">Reference proteome</keyword>
<accession>A0A2V4MP74</accession>
<dbReference type="PROSITE" id="PS51257">
    <property type="entry name" value="PROKAR_LIPOPROTEIN"/>
    <property type="match status" value="1"/>
</dbReference>